<comment type="caution">
    <text evidence="2">The sequence shown here is derived from an EMBL/GenBank/DDBJ whole genome shotgun (WGS) entry which is preliminary data.</text>
</comment>
<organism evidence="2 3">
    <name type="scientific">Eumeta variegata</name>
    <name type="common">Bagworm moth</name>
    <name type="synonym">Eumeta japonica</name>
    <dbReference type="NCBI Taxonomy" id="151549"/>
    <lineage>
        <taxon>Eukaryota</taxon>
        <taxon>Metazoa</taxon>
        <taxon>Ecdysozoa</taxon>
        <taxon>Arthropoda</taxon>
        <taxon>Hexapoda</taxon>
        <taxon>Insecta</taxon>
        <taxon>Pterygota</taxon>
        <taxon>Neoptera</taxon>
        <taxon>Endopterygota</taxon>
        <taxon>Lepidoptera</taxon>
        <taxon>Glossata</taxon>
        <taxon>Ditrysia</taxon>
        <taxon>Tineoidea</taxon>
        <taxon>Psychidae</taxon>
        <taxon>Oiketicinae</taxon>
        <taxon>Eumeta</taxon>
    </lineage>
</organism>
<name>A0A4C1VBT8_EUMVA</name>
<evidence type="ECO:0000313" key="2">
    <source>
        <dbReference type="EMBL" id="GBP35737.1"/>
    </source>
</evidence>
<gene>
    <name evidence="2" type="ORF">EVAR_82671_1</name>
</gene>
<dbReference type="Proteomes" id="UP000299102">
    <property type="component" value="Unassembled WGS sequence"/>
</dbReference>
<dbReference type="EMBL" id="BGZK01000308">
    <property type="protein sequence ID" value="GBP35737.1"/>
    <property type="molecule type" value="Genomic_DNA"/>
</dbReference>
<dbReference type="AlphaFoldDB" id="A0A4C1VBT8"/>
<keyword evidence="3" id="KW-1185">Reference proteome</keyword>
<accession>A0A4C1VBT8</accession>
<feature type="region of interest" description="Disordered" evidence="1">
    <location>
        <begin position="1"/>
        <end position="20"/>
    </location>
</feature>
<proteinExistence type="predicted"/>
<evidence type="ECO:0000256" key="1">
    <source>
        <dbReference type="SAM" id="MobiDB-lite"/>
    </source>
</evidence>
<reference evidence="2 3" key="1">
    <citation type="journal article" date="2019" name="Commun. Biol.">
        <title>The bagworm genome reveals a unique fibroin gene that provides high tensile strength.</title>
        <authorList>
            <person name="Kono N."/>
            <person name="Nakamura H."/>
            <person name="Ohtoshi R."/>
            <person name="Tomita M."/>
            <person name="Numata K."/>
            <person name="Arakawa K."/>
        </authorList>
    </citation>
    <scope>NUCLEOTIDE SEQUENCE [LARGE SCALE GENOMIC DNA]</scope>
</reference>
<evidence type="ECO:0000313" key="3">
    <source>
        <dbReference type="Proteomes" id="UP000299102"/>
    </source>
</evidence>
<feature type="compositionally biased region" description="Basic and acidic residues" evidence="1">
    <location>
        <begin position="1"/>
        <end position="11"/>
    </location>
</feature>
<protein>
    <submittedName>
        <fullName evidence="2">Uncharacterized protein</fullName>
    </submittedName>
</protein>
<sequence length="167" mass="18503">MERNRVGEEGKGSGLTKHSLTGRNAKAEVAASHPYSLRLWYFTSRVSPSLCWSQVGYSVALPQWLHHSGSTTVAPSQWLIYSGSTTVAPPRWLHDSGSTTVAPPQWLHHSGSTTVGHPYIVFSSATLPTWISVCYKDHVTHIIAIHRSTPPQSPSIHWHIPCIPFFQ</sequence>